<dbReference type="EMBL" id="AMRI01000005">
    <property type="protein sequence ID" value="EKE76177.1"/>
    <property type="molecule type" value="Genomic_DNA"/>
</dbReference>
<evidence type="ECO:0000313" key="3">
    <source>
        <dbReference type="Proteomes" id="UP000006755"/>
    </source>
</evidence>
<keyword evidence="3" id="KW-1185">Reference proteome</keyword>
<accession>K2JNW0</accession>
<gene>
    <name evidence="2" type="ORF">B3C1_04695</name>
</gene>
<dbReference type="InterPro" id="IPR018643">
    <property type="entry name" value="DUF2069_membrane"/>
</dbReference>
<feature type="transmembrane region" description="Helical" evidence="1">
    <location>
        <begin position="12"/>
        <end position="32"/>
    </location>
</feature>
<evidence type="ECO:0000256" key="1">
    <source>
        <dbReference type="SAM" id="Phobius"/>
    </source>
</evidence>
<sequence length="130" mass="15011">MKPAQPHTQRMRYLALAGYLGLLCWVPLWRLWLAPHPQLSAGFLLALWFLPLLLPLKGILKGNPYTYAWANFLVLLYLTHSLTLLWVSPAERWLAAVELIFTLMMLTGGVFYARWRGKELDLGLKKNQPH</sequence>
<dbReference type="RefSeq" id="WP_008483257.1">
    <property type="nucleotide sequence ID" value="NZ_AMRI01000005.1"/>
</dbReference>
<keyword evidence="1" id="KW-0812">Transmembrane</keyword>
<feature type="transmembrane region" description="Helical" evidence="1">
    <location>
        <begin position="38"/>
        <end position="56"/>
    </location>
</feature>
<dbReference type="PATRIC" id="fig|745411.4.peg.929"/>
<keyword evidence="1" id="KW-1133">Transmembrane helix</keyword>
<dbReference type="Pfam" id="PF09842">
    <property type="entry name" value="DUF2069"/>
    <property type="match status" value="1"/>
</dbReference>
<comment type="caution">
    <text evidence="2">The sequence shown here is derived from an EMBL/GenBank/DDBJ whole genome shotgun (WGS) entry which is preliminary data.</text>
</comment>
<dbReference type="OrthoDB" id="5569826at2"/>
<dbReference type="AlphaFoldDB" id="K2JNW0"/>
<dbReference type="eggNOG" id="COG3308">
    <property type="taxonomic scope" value="Bacteria"/>
</dbReference>
<dbReference type="STRING" id="745411.B3C1_04695"/>
<proteinExistence type="predicted"/>
<organism evidence="2 3">
    <name type="scientific">Gallaecimonas xiamenensis 3-C-1</name>
    <dbReference type="NCBI Taxonomy" id="745411"/>
    <lineage>
        <taxon>Bacteria</taxon>
        <taxon>Pseudomonadati</taxon>
        <taxon>Pseudomonadota</taxon>
        <taxon>Gammaproteobacteria</taxon>
        <taxon>Enterobacterales</taxon>
        <taxon>Gallaecimonadaceae</taxon>
        <taxon>Gallaecimonas</taxon>
    </lineage>
</organism>
<evidence type="ECO:0008006" key="4">
    <source>
        <dbReference type="Google" id="ProtNLM"/>
    </source>
</evidence>
<feature type="transmembrane region" description="Helical" evidence="1">
    <location>
        <begin position="68"/>
        <end position="87"/>
    </location>
</feature>
<dbReference type="Proteomes" id="UP000006755">
    <property type="component" value="Unassembled WGS sequence"/>
</dbReference>
<keyword evidence="1" id="KW-0472">Membrane</keyword>
<name>K2JNW0_9GAMM</name>
<feature type="transmembrane region" description="Helical" evidence="1">
    <location>
        <begin position="93"/>
        <end position="115"/>
    </location>
</feature>
<reference evidence="2 3" key="1">
    <citation type="journal article" date="2012" name="J. Bacteriol.">
        <title>Genome Sequence of Gallaecimonas xiamenensis Type Strain 3-C-1.</title>
        <authorList>
            <person name="Lai Q."/>
            <person name="Wang L."/>
            <person name="Wang W."/>
            <person name="Shao Z."/>
        </authorList>
    </citation>
    <scope>NUCLEOTIDE SEQUENCE [LARGE SCALE GENOMIC DNA]</scope>
    <source>
        <strain evidence="2 3">3-C-1</strain>
    </source>
</reference>
<protein>
    <recommendedName>
        <fullName evidence="4">DUF2069 domain-containing protein</fullName>
    </recommendedName>
</protein>
<evidence type="ECO:0000313" key="2">
    <source>
        <dbReference type="EMBL" id="EKE76177.1"/>
    </source>
</evidence>